<dbReference type="PANTHER" id="PTHR43215">
    <property type="entry name" value="RADIAL SPOKE HEAD 1 HOMOLOG"/>
    <property type="match status" value="1"/>
</dbReference>
<sequence length="365" mass="40836">MPPFNLVDHAGSQELLRVDASGQGFQEMCDRARDEASRLREETCALRTRVEELEEERNFHATKASELTSLINTIKTDGANAALVKKVMQVADLKIEIQKLTKEKEDILQENVKFQRQRDCAHKELEDLSVVVRSLQTSVYAEDEAFEPGDEEEEEEIVLTAEKALDMTLGNMKAHIEVLEDALQAKAAQYKECKKKAFLLQKDNEVNIVKIEMLEELFRELNQNRSDEAACVTTLPMARGTTMGYQTSLSVPSRKIGERLRRSFGGKENESSVASTATNNSVESTYRPGGQMKNLKICFRKAGLEGIYTGPVKDGLPHGVGTIRFTNGDTYLGEMYGGKMSGKGALYTKSRGIFRGRFENNKFVA</sequence>
<name>A0A9K3PJP5_9STRA</name>
<comment type="caution">
    <text evidence="3">The sequence shown here is derived from an EMBL/GenBank/DDBJ whole genome shotgun (WGS) entry which is preliminary data.</text>
</comment>
<dbReference type="Proteomes" id="UP000693970">
    <property type="component" value="Unassembled WGS sequence"/>
</dbReference>
<dbReference type="EMBL" id="JAGRRH010000019">
    <property type="protein sequence ID" value="KAG7349738.1"/>
    <property type="molecule type" value="Genomic_DNA"/>
</dbReference>
<gene>
    <name evidence="3" type="ORF">IV203_012335</name>
</gene>
<evidence type="ECO:0000256" key="1">
    <source>
        <dbReference type="SAM" id="Coils"/>
    </source>
</evidence>
<feature type="coiled-coil region" evidence="1">
    <location>
        <begin position="50"/>
        <end position="117"/>
    </location>
</feature>
<dbReference type="AlphaFoldDB" id="A0A9K3PJP5"/>
<protein>
    <recommendedName>
        <fullName evidence="5">MORN repeat-containing protein</fullName>
    </recommendedName>
</protein>
<evidence type="ECO:0008006" key="5">
    <source>
        <dbReference type="Google" id="ProtNLM"/>
    </source>
</evidence>
<accession>A0A9K3PJP5</accession>
<organism evidence="3 4">
    <name type="scientific">Nitzschia inconspicua</name>
    <dbReference type="NCBI Taxonomy" id="303405"/>
    <lineage>
        <taxon>Eukaryota</taxon>
        <taxon>Sar</taxon>
        <taxon>Stramenopiles</taxon>
        <taxon>Ochrophyta</taxon>
        <taxon>Bacillariophyta</taxon>
        <taxon>Bacillariophyceae</taxon>
        <taxon>Bacillariophycidae</taxon>
        <taxon>Bacillariales</taxon>
        <taxon>Bacillariaceae</taxon>
        <taxon>Nitzschia</taxon>
    </lineage>
</organism>
<reference evidence="3" key="2">
    <citation type="submission" date="2021-04" db="EMBL/GenBank/DDBJ databases">
        <authorList>
            <person name="Podell S."/>
        </authorList>
    </citation>
    <scope>NUCLEOTIDE SEQUENCE</scope>
    <source>
        <strain evidence="3">Hildebrandi</strain>
    </source>
</reference>
<proteinExistence type="predicted"/>
<keyword evidence="4" id="KW-1185">Reference proteome</keyword>
<evidence type="ECO:0000313" key="3">
    <source>
        <dbReference type="EMBL" id="KAG7349738.1"/>
    </source>
</evidence>
<evidence type="ECO:0000313" key="4">
    <source>
        <dbReference type="Proteomes" id="UP000693970"/>
    </source>
</evidence>
<evidence type="ECO:0000256" key="2">
    <source>
        <dbReference type="SAM" id="MobiDB-lite"/>
    </source>
</evidence>
<reference evidence="3" key="1">
    <citation type="journal article" date="2021" name="Sci. Rep.">
        <title>Diploid genomic architecture of Nitzschia inconspicua, an elite biomass production diatom.</title>
        <authorList>
            <person name="Oliver A."/>
            <person name="Podell S."/>
            <person name="Pinowska A."/>
            <person name="Traller J.C."/>
            <person name="Smith S.R."/>
            <person name="McClure R."/>
            <person name="Beliaev A."/>
            <person name="Bohutskyi P."/>
            <person name="Hill E.A."/>
            <person name="Rabines A."/>
            <person name="Zheng H."/>
            <person name="Allen L.Z."/>
            <person name="Kuo A."/>
            <person name="Grigoriev I.V."/>
            <person name="Allen A.E."/>
            <person name="Hazlebeck D."/>
            <person name="Allen E.E."/>
        </authorList>
    </citation>
    <scope>NUCLEOTIDE SEQUENCE</scope>
    <source>
        <strain evidence="3">Hildebrandi</strain>
    </source>
</reference>
<keyword evidence="1" id="KW-0175">Coiled coil</keyword>
<dbReference type="PANTHER" id="PTHR43215:SF14">
    <property type="entry name" value="RADIAL SPOKE HEAD 1 HOMOLOG"/>
    <property type="match status" value="1"/>
</dbReference>
<feature type="region of interest" description="Disordered" evidence="2">
    <location>
        <begin position="263"/>
        <end position="286"/>
    </location>
</feature>
<dbReference type="OrthoDB" id="54869at2759"/>
<feature type="compositionally biased region" description="Polar residues" evidence="2">
    <location>
        <begin position="271"/>
        <end position="284"/>
    </location>
</feature>